<accession>A0ABS1D8A0</accession>
<evidence type="ECO:0000256" key="1">
    <source>
        <dbReference type="SAM" id="MobiDB-lite"/>
    </source>
</evidence>
<evidence type="ECO:0000313" key="2">
    <source>
        <dbReference type="EMBL" id="MBK1666639.1"/>
    </source>
</evidence>
<comment type="caution">
    <text evidence="2">The sequence shown here is derived from an EMBL/GenBank/DDBJ whole genome shotgun (WGS) entry which is preliminary data.</text>
</comment>
<sequence length="501" mass="54681">MDAIDYIVDLEDDSRRVIRAADVKSEDGALLALQPDGARDRIADGGDWRTCMALGPDRETPAAAFVSLDVEPDFELWGDGSATVHMLDRGDVPRLMGFRCDRVDLVDQTQLRIAGAQGGVDDPFQTSALFANHVWRTAMEQPDEALVINPSLTYGDDNLERLMRIEGDAVHGTANAFGFDRGDDASGGQFDGAVRDFHALNNELVRGVGRVTAIQCTRMAQLPRTLENGGEEMLARLHLRAETAGELALKAVGAGYGFEVAEAGQDDLEVFARAHAGDKLNRWYLERAGAVSAKGGDVEGEIDVLGTAFALQEVRVHRHVDQMPSHVGQMLMVDYSRACRMYRERDIDSAVGEASREAPDLVTEAATICEVMAGASTDVGARQYYRTKAADLHQLARGKQSYGLNEAAAVMNHLHREQEAGFMEDELEALHGLVPEIGNDDQERLEYWHGTRAIGSARNAISKAAQASGEACSALQREVGERKRAQANGRRSRGDGEQLFW</sequence>
<keyword evidence="3" id="KW-1185">Reference proteome</keyword>
<evidence type="ECO:0000313" key="3">
    <source>
        <dbReference type="Proteomes" id="UP001296873"/>
    </source>
</evidence>
<protein>
    <submittedName>
        <fullName evidence="2">Uncharacterized protein</fullName>
    </submittedName>
</protein>
<reference evidence="2 3" key="1">
    <citation type="journal article" date="2020" name="Microorganisms">
        <title>Osmotic Adaptation and Compatible Solute Biosynthesis of Phototrophic Bacteria as Revealed from Genome Analyses.</title>
        <authorList>
            <person name="Imhoff J.F."/>
            <person name="Rahn T."/>
            <person name="Kunzel S."/>
            <person name="Keller A."/>
            <person name="Neulinger S.C."/>
        </authorList>
    </citation>
    <scope>NUCLEOTIDE SEQUENCE [LARGE SCALE GENOMIC DNA]</scope>
    <source>
        <strain evidence="2 3">DSM 9895</strain>
    </source>
</reference>
<organism evidence="2 3">
    <name type="scientific">Rhodovibrio sodomensis</name>
    <dbReference type="NCBI Taxonomy" id="1088"/>
    <lineage>
        <taxon>Bacteria</taxon>
        <taxon>Pseudomonadati</taxon>
        <taxon>Pseudomonadota</taxon>
        <taxon>Alphaproteobacteria</taxon>
        <taxon>Rhodospirillales</taxon>
        <taxon>Rhodovibrionaceae</taxon>
        <taxon>Rhodovibrio</taxon>
    </lineage>
</organism>
<dbReference type="RefSeq" id="WP_200338691.1">
    <property type="nucleotide sequence ID" value="NZ_NRRL01000001.1"/>
</dbReference>
<proteinExistence type="predicted"/>
<name>A0ABS1D8A0_9PROT</name>
<dbReference type="EMBL" id="NRRL01000001">
    <property type="protein sequence ID" value="MBK1666639.1"/>
    <property type="molecule type" value="Genomic_DNA"/>
</dbReference>
<feature type="compositionally biased region" description="Basic and acidic residues" evidence="1">
    <location>
        <begin position="492"/>
        <end position="501"/>
    </location>
</feature>
<gene>
    <name evidence="2" type="ORF">CKO28_01095</name>
</gene>
<dbReference type="Proteomes" id="UP001296873">
    <property type="component" value="Unassembled WGS sequence"/>
</dbReference>
<feature type="region of interest" description="Disordered" evidence="1">
    <location>
        <begin position="482"/>
        <end position="501"/>
    </location>
</feature>